<evidence type="ECO:0000313" key="1">
    <source>
        <dbReference type="EMBL" id="ARX34163.1"/>
    </source>
</evidence>
<dbReference type="AlphaFoldDB" id="A0AAN1C1C7"/>
<evidence type="ECO:0000313" key="2">
    <source>
        <dbReference type="Proteomes" id="UP000195540"/>
    </source>
</evidence>
<dbReference type="Proteomes" id="UP000195540">
    <property type="component" value="Chromosome"/>
</dbReference>
<sequence length="74" mass="8795">MWAQNQILMAYQNLGIWSNQCFCLLIYQYKWRHSLININKIDKDITGNGAKSCFKSIITTHIIAIFFVNFQKFF</sequence>
<reference evidence="1 2" key="1">
    <citation type="submission" date="2017-05" db="EMBL/GenBank/DDBJ databases">
        <title>Whole genome sequencing of Proteus mirabilis AR_0155.</title>
        <authorList>
            <person name="Conlan S."/>
            <person name="Thomas P.J."/>
            <person name="Mullikin J."/>
            <person name="Frank K.M."/>
            <person name="Segre J.A."/>
        </authorList>
    </citation>
    <scope>NUCLEOTIDE SEQUENCE [LARGE SCALE GENOMIC DNA]</scope>
    <source>
        <strain evidence="1 2">AR_0155</strain>
    </source>
</reference>
<name>A0AAN1C1C7_PROMI</name>
<accession>A0AAN1C1C7</accession>
<dbReference type="EMBL" id="CP021694">
    <property type="protein sequence ID" value="ARX34163.1"/>
    <property type="molecule type" value="Genomic_DNA"/>
</dbReference>
<organism evidence="1 2">
    <name type="scientific">Proteus mirabilis</name>
    <dbReference type="NCBI Taxonomy" id="584"/>
    <lineage>
        <taxon>Bacteria</taxon>
        <taxon>Pseudomonadati</taxon>
        <taxon>Pseudomonadota</taxon>
        <taxon>Gammaproteobacteria</taxon>
        <taxon>Enterobacterales</taxon>
        <taxon>Morganellaceae</taxon>
        <taxon>Proteus</taxon>
    </lineage>
</organism>
<proteinExistence type="predicted"/>
<protein>
    <submittedName>
        <fullName evidence="1">Uncharacterized protein</fullName>
    </submittedName>
</protein>
<gene>
    <name evidence="1" type="ORF">AM402_08360</name>
</gene>